<dbReference type="Proteomes" id="UP000249402">
    <property type="component" value="Unassembled WGS sequence"/>
</dbReference>
<dbReference type="VEuPathDB" id="FungiDB:BO80DRAFT_93834"/>
<accession>A0A395GYJ6</accession>
<name>A0A395GYJ6_9EURO</name>
<dbReference type="RefSeq" id="XP_025574953.1">
    <property type="nucleotide sequence ID" value="XM_025724936.1"/>
</dbReference>
<proteinExistence type="predicted"/>
<evidence type="ECO:0000313" key="1">
    <source>
        <dbReference type="EMBL" id="RAL00626.1"/>
    </source>
</evidence>
<evidence type="ECO:0000313" key="2">
    <source>
        <dbReference type="Proteomes" id="UP000249402"/>
    </source>
</evidence>
<protein>
    <submittedName>
        <fullName evidence="1">Uncharacterized protein</fullName>
    </submittedName>
</protein>
<dbReference type="AlphaFoldDB" id="A0A395GYJ6"/>
<gene>
    <name evidence="1" type="ORF">BO80DRAFT_93834</name>
</gene>
<dbReference type="EMBL" id="KZ824439">
    <property type="protein sequence ID" value="RAL00626.1"/>
    <property type="molecule type" value="Genomic_DNA"/>
</dbReference>
<reference evidence="1 2" key="1">
    <citation type="submission" date="2018-02" db="EMBL/GenBank/DDBJ databases">
        <title>The genomes of Aspergillus section Nigri reveals drivers in fungal speciation.</title>
        <authorList>
            <consortium name="DOE Joint Genome Institute"/>
            <person name="Vesth T.C."/>
            <person name="Nybo J."/>
            <person name="Theobald S."/>
            <person name="Brandl J."/>
            <person name="Frisvad J.C."/>
            <person name="Nielsen K.F."/>
            <person name="Lyhne E.K."/>
            <person name="Kogle M.E."/>
            <person name="Kuo A."/>
            <person name="Riley R."/>
            <person name="Clum A."/>
            <person name="Nolan M."/>
            <person name="Lipzen A."/>
            <person name="Salamov A."/>
            <person name="Henrissat B."/>
            <person name="Wiebenga A."/>
            <person name="De vries R.P."/>
            <person name="Grigoriev I.V."/>
            <person name="Mortensen U.H."/>
            <person name="Andersen M.R."/>
            <person name="Baker S.E."/>
        </authorList>
    </citation>
    <scope>NUCLEOTIDE SEQUENCE [LARGE SCALE GENOMIC DNA]</scope>
    <source>
        <strain evidence="1 2">CBS 121593</strain>
    </source>
</reference>
<dbReference type="GeneID" id="37229801"/>
<keyword evidence="2" id="KW-1185">Reference proteome</keyword>
<sequence>MYRAKGYRSWLASFICNPFCSPCVARISCLLFNPLSLFVSLAPAMVDISPCSSSSYILGEYQSLTRKSLAVLDSSAAPRWRPPCAFNDLLELAVRFPFFYRQEGV</sequence>
<organism evidence="1 2">
    <name type="scientific">Aspergillus ibericus CBS 121593</name>
    <dbReference type="NCBI Taxonomy" id="1448316"/>
    <lineage>
        <taxon>Eukaryota</taxon>
        <taxon>Fungi</taxon>
        <taxon>Dikarya</taxon>
        <taxon>Ascomycota</taxon>
        <taxon>Pezizomycotina</taxon>
        <taxon>Eurotiomycetes</taxon>
        <taxon>Eurotiomycetidae</taxon>
        <taxon>Eurotiales</taxon>
        <taxon>Aspergillaceae</taxon>
        <taxon>Aspergillus</taxon>
        <taxon>Aspergillus subgen. Circumdati</taxon>
    </lineage>
</organism>